<protein>
    <submittedName>
        <fullName evidence="2">Putative endoribonuclease L-PSP</fullName>
    </submittedName>
</protein>
<evidence type="ECO:0000313" key="3">
    <source>
        <dbReference type="Proteomes" id="UP000027093"/>
    </source>
</evidence>
<dbReference type="EMBL" id="CP007536">
    <property type="protein sequence ID" value="AIC15273.1"/>
    <property type="molecule type" value="Genomic_DNA"/>
</dbReference>
<proteinExistence type="predicted"/>
<accession>A0A060HIA8</accession>
<dbReference type="Gene3D" id="3.30.1330.40">
    <property type="entry name" value="RutC-like"/>
    <property type="match status" value="1"/>
</dbReference>
<dbReference type="InterPro" id="IPR013813">
    <property type="entry name" value="Endoribo_LPSP/chorism_mut-like"/>
</dbReference>
<sequence length="164" mass="17059">MPIMAIIIMTATATAEQTLESLGITLPNPPAPAGSYVPVVISGNLAFVAGQIPVEAGQVKFKGKVGRDIPVEAGQQAARLCTINALAQLKAALGSLERIRRIVKVTGFVNCEPSFADQPKVINGASDLLVQIFGDSGRHARAAVGVSSLPLESAVEVEFVAEIK</sequence>
<evidence type="ECO:0000313" key="2">
    <source>
        <dbReference type="EMBL" id="AIC15273.1"/>
    </source>
</evidence>
<reference evidence="2 3" key="1">
    <citation type="journal article" date="2014" name="Int. J. Syst. Evol. Microbiol.">
        <title>Nitrososphaera viennensis gen. nov., sp. nov., an aerobic and mesophilic, ammonia-oxidizing archaeon from soil and a member of the archaeal phylum Thaumarchaeota.</title>
        <authorList>
            <person name="Stieglmeier M."/>
            <person name="Klingl A."/>
            <person name="Alves R.J."/>
            <person name="Rittmann S.K."/>
            <person name="Melcher M."/>
            <person name="Leisch N."/>
            <person name="Schleper C."/>
        </authorList>
    </citation>
    <scope>NUCLEOTIDE SEQUENCE [LARGE SCALE GENOMIC DNA]</scope>
    <source>
        <strain evidence="2">EN76</strain>
    </source>
</reference>
<dbReference type="HOGENOM" id="CLU_104845_0_1_2"/>
<dbReference type="RefSeq" id="WP_227717482.1">
    <property type="nucleotide sequence ID" value="NZ_CP007536.1"/>
</dbReference>
<evidence type="ECO:0000259" key="1">
    <source>
        <dbReference type="Pfam" id="PF14588"/>
    </source>
</evidence>
<feature type="domain" description="Endoribonuclease L-PSP/chorismate mutase-like" evidence="1">
    <location>
        <begin position="19"/>
        <end position="162"/>
    </location>
</feature>
<keyword evidence="3" id="KW-1185">Reference proteome</keyword>
<dbReference type="AlphaFoldDB" id="A0A060HIA8"/>
<dbReference type="PANTHER" id="PTHR43760">
    <property type="entry name" value="ENDORIBONUCLEASE-RELATED"/>
    <property type="match status" value="1"/>
</dbReference>
<dbReference type="Proteomes" id="UP000027093">
    <property type="component" value="Chromosome"/>
</dbReference>
<organism evidence="2 3">
    <name type="scientific">Nitrososphaera viennensis EN76</name>
    <dbReference type="NCBI Taxonomy" id="926571"/>
    <lineage>
        <taxon>Archaea</taxon>
        <taxon>Nitrososphaerota</taxon>
        <taxon>Nitrososphaeria</taxon>
        <taxon>Nitrososphaerales</taxon>
        <taxon>Nitrososphaeraceae</taxon>
        <taxon>Nitrososphaera</taxon>
    </lineage>
</organism>
<dbReference type="InterPro" id="IPR035959">
    <property type="entry name" value="RutC-like_sf"/>
</dbReference>
<gene>
    <name evidence="2" type="ORF">NVIE_010480</name>
</gene>
<dbReference type="CDD" id="cd02199">
    <property type="entry name" value="YjgF_YER057c_UK114_like_1"/>
    <property type="match status" value="1"/>
</dbReference>
<dbReference type="SUPFAM" id="SSF55298">
    <property type="entry name" value="YjgF-like"/>
    <property type="match status" value="1"/>
</dbReference>
<dbReference type="GeneID" id="74946308"/>
<dbReference type="STRING" id="926571.NVIE_010480"/>
<dbReference type="Pfam" id="PF14588">
    <property type="entry name" value="YjgF_endoribonc"/>
    <property type="match status" value="1"/>
</dbReference>
<dbReference type="PANTHER" id="PTHR43760:SF1">
    <property type="entry name" value="ENDORIBONUCLEASE L-PSP_CHORISMATE MUTASE-LIKE DOMAIN-CONTAINING PROTEIN"/>
    <property type="match status" value="1"/>
</dbReference>
<dbReference type="KEGG" id="nvn:NVIE_010480"/>
<name>A0A060HIA8_9ARCH</name>